<evidence type="ECO:0000259" key="1">
    <source>
        <dbReference type="SMART" id="SM00966"/>
    </source>
</evidence>
<accession>A0A516SLS5</accession>
<feature type="domain" description="SpoVT-AbrB" evidence="1">
    <location>
        <begin position="6"/>
        <end position="51"/>
    </location>
</feature>
<dbReference type="InterPro" id="IPR039052">
    <property type="entry name" value="Antitox_PemI-like"/>
</dbReference>
<dbReference type="Proteomes" id="UP000317550">
    <property type="component" value="Chromosome"/>
</dbReference>
<dbReference type="InterPro" id="IPR007159">
    <property type="entry name" value="SpoVT-AbrB_dom"/>
</dbReference>
<reference evidence="3" key="1">
    <citation type="submission" date="2019-07" db="EMBL/GenBank/DDBJ databases">
        <title>Chitinimonas sp. nov., isolated from Ny-Alesund, arctica soil.</title>
        <authorList>
            <person name="Xu Q."/>
            <person name="Peng F."/>
        </authorList>
    </citation>
    <scope>NUCLEOTIDE SEQUENCE [LARGE SCALE GENOMIC DNA]</scope>
    <source>
        <strain evidence="3">R3-44</strain>
    </source>
</reference>
<dbReference type="PANTHER" id="PTHR40516">
    <property type="entry name" value="ANTITOXIN CHPS-RELATED"/>
    <property type="match status" value="1"/>
</dbReference>
<dbReference type="Pfam" id="PF04014">
    <property type="entry name" value="MazE_antitoxin"/>
    <property type="match status" value="1"/>
</dbReference>
<keyword evidence="3" id="KW-1185">Reference proteome</keyword>
<dbReference type="GO" id="GO:0097351">
    <property type="term" value="F:toxin sequestering activity"/>
    <property type="evidence" value="ECO:0007669"/>
    <property type="project" value="InterPro"/>
</dbReference>
<proteinExistence type="predicted"/>
<dbReference type="InterPro" id="IPR037914">
    <property type="entry name" value="SpoVT-AbrB_sf"/>
</dbReference>
<protein>
    <submittedName>
        <fullName evidence="2">AbrB/MazE/SpoVT family DNA-binding domain-containing protein</fullName>
    </submittedName>
</protein>
<dbReference type="SUPFAM" id="SSF89447">
    <property type="entry name" value="AbrB/MazE/MraZ-like"/>
    <property type="match status" value="1"/>
</dbReference>
<dbReference type="Gene3D" id="2.10.260.10">
    <property type="match status" value="1"/>
</dbReference>
<keyword evidence="2" id="KW-0238">DNA-binding</keyword>
<dbReference type="OrthoDB" id="9795766at2"/>
<dbReference type="EMBL" id="CP041730">
    <property type="protein sequence ID" value="QDQ29102.1"/>
    <property type="molecule type" value="Genomic_DNA"/>
</dbReference>
<evidence type="ECO:0000313" key="2">
    <source>
        <dbReference type="EMBL" id="QDQ29102.1"/>
    </source>
</evidence>
<sequence length="80" mass="8518">MELPIRRIGNSAGVVIPAPLLQQLKVAVGGSLNATIQGETLTLTSAKPRYKLADLLAEMPGELPRVDGWDEMPPVGREVA</sequence>
<dbReference type="GO" id="GO:0003677">
    <property type="term" value="F:DNA binding"/>
    <property type="evidence" value="ECO:0007669"/>
    <property type="project" value="UniProtKB-KW"/>
</dbReference>
<dbReference type="KEGG" id="cari:FNU76_23655"/>
<name>A0A516SLS5_9NEIS</name>
<gene>
    <name evidence="2" type="ORF">FNU76_23655</name>
</gene>
<dbReference type="SMART" id="SM00966">
    <property type="entry name" value="SpoVT_AbrB"/>
    <property type="match status" value="1"/>
</dbReference>
<dbReference type="AlphaFoldDB" id="A0A516SLS5"/>
<evidence type="ECO:0000313" key="3">
    <source>
        <dbReference type="Proteomes" id="UP000317550"/>
    </source>
</evidence>
<dbReference type="RefSeq" id="WP_144280482.1">
    <property type="nucleotide sequence ID" value="NZ_CP041730.1"/>
</dbReference>
<organism evidence="2 3">
    <name type="scientific">Chitinimonas arctica</name>
    <dbReference type="NCBI Taxonomy" id="2594795"/>
    <lineage>
        <taxon>Bacteria</taxon>
        <taxon>Pseudomonadati</taxon>
        <taxon>Pseudomonadota</taxon>
        <taxon>Betaproteobacteria</taxon>
        <taxon>Neisseriales</taxon>
        <taxon>Chitinibacteraceae</taxon>
        <taxon>Chitinimonas</taxon>
    </lineage>
</organism>
<dbReference type="PANTHER" id="PTHR40516:SF1">
    <property type="entry name" value="ANTITOXIN CHPS-RELATED"/>
    <property type="match status" value="1"/>
</dbReference>